<dbReference type="GO" id="GO:0071555">
    <property type="term" value="P:cell wall organization"/>
    <property type="evidence" value="ECO:0007669"/>
    <property type="project" value="UniProtKB-KW"/>
</dbReference>
<feature type="binding site" evidence="18">
    <location>
        <position position="227"/>
    </location>
    <ligand>
        <name>Mg(2+)</name>
        <dbReference type="ChEBI" id="CHEBI:18420"/>
    </ligand>
</feature>
<dbReference type="InterPro" id="IPR001451">
    <property type="entry name" value="Hexapep"/>
</dbReference>
<feature type="domain" description="MobA-like NTP transferase" evidence="19">
    <location>
        <begin position="7"/>
        <end position="123"/>
    </location>
</feature>
<feature type="binding site" evidence="18">
    <location>
        <begin position="102"/>
        <end position="104"/>
    </location>
    <ligand>
        <name>UDP-N-acetyl-alpha-D-glucosamine</name>
        <dbReference type="ChEBI" id="CHEBI:57705"/>
    </ligand>
</feature>
<dbReference type="InterPro" id="IPR050065">
    <property type="entry name" value="GlmU-like"/>
</dbReference>
<evidence type="ECO:0000313" key="21">
    <source>
        <dbReference type="EMBL" id="CDH43632.1"/>
    </source>
</evidence>
<dbReference type="EC" id="2.3.1.157" evidence="18"/>
<feature type="binding site" evidence="18">
    <location>
        <position position="333"/>
    </location>
    <ligand>
        <name>UDP-N-acetyl-alpha-D-glucosamine</name>
        <dbReference type="ChEBI" id="CHEBI:57705"/>
    </ligand>
</feature>
<dbReference type="PANTHER" id="PTHR43584">
    <property type="entry name" value="NUCLEOTIDYL TRANSFERASE"/>
    <property type="match status" value="1"/>
</dbReference>
<organism evidence="21 22">
    <name type="scientific">Candidatus Contendobacter odensis Run_B_J11</name>
    <dbReference type="NCBI Taxonomy" id="1400861"/>
    <lineage>
        <taxon>Bacteria</taxon>
        <taxon>Pseudomonadati</taxon>
        <taxon>Pseudomonadota</taxon>
        <taxon>Gammaproteobacteria</taxon>
        <taxon>Candidatus Competibacteraceae</taxon>
        <taxon>Candidatus Contendibacter</taxon>
    </lineage>
</organism>
<comment type="subunit">
    <text evidence="18">Homotrimer.</text>
</comment>
<feature type="binding site" evidence="18">
    <location>
        <position position="366"/>
    </location>
    <ligand>
        <name>UDP-N-acetyl-alpha-D-glucosamine</name>
        <dbReference type="ChEBI" id="CHEBI:57705"/>
    </ligand>
</feature>
<feature type="binding site" evidence="18">
    <location>
        <position position="227"/>
    </location>
    <ligand>
        <name>UDP-N-acetyl-alpha-D-glucosamine</name>
        <dbReference type="ChEBI" id="CHEBI:57705"/>
    </ligand>
</feature>
<dbReference type="SUPFAM" id="SSF53448">
    <property type="entry name" value="Nucleotide-diphospho-sugar transferases"/>
    <property type="match status" value="1"/>
</dbReference>
<evidence type="ECO:0000256" key="4">
    <source>
        <dbReference type="ARBA" id="ARBA00022490"/>
    </source>
</evidence>
<evidence type="ECO:0000256" key="13">
    <source>
        <dbReference type="ARBA" id="ARBA00023315"/>
    </source>
</evidence>
<feature type="region of interest" description="Linker" evidence="18">
    <location>
        <begin position="230"/>
        <end position="250"/>
    </location>
</feature>
<evidence type="ECO:0000256" key="8">
    <source>
        <dbReference type="ARBA" id="ARBA00022737"/>
    </source>
</evidence>
<dbReference type="Proteomes" id="UP000019184">
    <property type="component" value="Unassembled WGS sequence"/>
</dbReference>
<feature type="region of interest" description="Pyrophosphorylase" evidence="18">
    <location>
        <begin position="1"/>
        <end position="229"/>
    </location>
</feature>
<evidence type="ECO:0000256" key="18">
    <source>
        <dbReference type="HAMAP-Rule" id="MF_01631"/>
    </source>
</evidence>
<dbReference type="UniPathway" id="UPA00113">
    <property type="reaction ID" value="UER00532"/>
</dbReference>
<dbReference type="CDD" id="cd03353">
    <property type="entry name" value="LbH_GlmU_C"/>
    <property type="match status" value="1"/>
</dbReference>
<feature type="binding site" evidence="18">
    <location>
        <position position="169"/>
    </location>
    <ligand>
        <name>UDP-N-acetyl-alpha-D-glucosamine</name>
        <dbReference type="ChEBI" id="CHEBI:57705"/>
    </ligand>
</feature>
<evidence type="ECO:0000256" key="2">
    <source>
        <dbReference type="ARBA" id="ARBA00007707"/>
    </source>
</evidence>
<comment type="similarity">
    <text evidence="2 18">In the C-terminal section; belongs to the transferase hexapeptide repeat family.</text>
</comment>
<feature type="binding site" evidence="18">
    <location>
        <position position="377"/>
    </location>
    <ligand>
        <name>UDP-N-acetyl-alpha-D-glucosamine</name>
        <dbReference type="ChEBI" id="CHEBI:57705"/>
    </ligand>
</feature>
<keyword evidence="9 18" id="KW-0460">Magnesium</keyword>
<evidence type="ECO:0000259" key="20">
    <source>
        <dbReference type="Pfam" id="PF25087"/>
    </source>
</evidence>
<evidence type="ECO:0000313" key="22">
    <source>
        <dbReference type="Proteomes" id="UP000019184"/>
    </source>
</evidence>
<gene>
    <name evidence="18 21" type="primary">glmU</name>
    <name evidence="21" type="ORF">BN874_1260040</name>
</gene>
<comment type="catalytic activity">
    <reaction evidence="16 18">
        <text>N-acetyl-alpha-D-glucosamine 1-phosphate + UTP + H(+) = UDP-N-acetyl-alpha-D-glucosamine + diphosphate</text>
        <dbReference type="Rhea" id="RHEA:13509"/>
        <dbReference type="ChEBI" id="CHEBI:15378"/>
        <dbReference type="ChEBI" id="CHEBI:33019"/>
        <dbReference type="ChEBI" id="CHEBI:46398"/>
        <dbReference type="ChEBI" id="CHEBI:57705"/>
        <dbReference type="ChEBI" id="CHEBI:57776"/>
        <dbReference type="EC" id="2.7.7.23"/>
    </reaction>
</comment>
<feature type="binding site" evidence="18">
    <location>
        <position position="351"/>
    </location>
    <ligand>
        <name>UDP-N-acetyl-alpha-D-glucosamine</name>
        <dbReference type="ChEBI" id="CHEBI:57705"/>
    </ligand>
</feature>
<keyword evidence="4 18" id="KW-0963">Cytoplasm</keyword>
<proteinExistence type="inferred from homology"/>
<keyword evidence="12 18" id="KW-0511">Multifunctional enzyme</keyword>
<feature type="binding site" evidence="18">
    <location>
        <begin position="80"/>
        <end position="81"/>
    </location>
    <ligand>
        <name>UDP-N-acetyl-alpha-D-glucosamine</name>
        <dbReference type="ChEBI" id="CHEBI:57705"/>
    </ligand>
</feature>
<comment type="cofactor">
    <cofactor evidence="18">
        <name>Mg(2+)</name>
        <dbReference type="ChEBI" id="CHEBI:18420"/>
    </cofactor>
    <text evidence="18">Binds 1 Mg(2+) ion per subunit.</text>
</comment>
<keyword evidence="6 18" id="KW-0548">Nucleotidyltransferase</keyword>
<feature type="binding site" evidence="18">
    <location>
        <position position="440"/>
    </location>
    <ligand>
        <name>acetyl-CoA</name>
        <dbReference type="ChEBI" id="CHEBI:57288"/>
    </ligand>
</feature>
<evidence type="ECO:0000256" key="15">
    <source>
        <dbReference type="ARBA" id="ARBA00048247"/>
    </source>
</evidence>
<dbReference type="InterPro" id="IPR038009">
    <property type="entry name" value="GlmU_C_LbH"/>
</dbReference>
<evidence type="ECO:0000256" key="16">
    <source>
        <dbReference type="ARBA" id="ARBA00048493"/>
    </source>
</evidence>
<dbReference type="Pfam" id="PF25087">
    <property type="entry name" value="GMPPB_C"/>
    <property type="match status" value="1"/>
</dbReference>
<keyword evidence="5 18" id="KW-0808">Transferase</keyword>
<dbReference type="GO" id="GO:0019134">
    <property type="term" value="F:glucosamine-1-phosphate N-acetyltransferase activity"/>
    <property type="evidence" value="ECO:0007669"/>
    <property type="project" value="UniProtKB-UniRule"/>
</dbReference>
<comment type="subcellular location">
    <subcellularLocation>
        <location evidence="1 18">Cytoplasm</location>
    </subcellularLocation>
</comment>
<dbReference type="EC" id="2.7.7.23" evidence="18"/>
<feature type="binding site" evidence="18">
    <location>
        <position position="380"/>
    </location>
    <ligand>
        <name>acetyl-CoA</name>
        <dbReference type="ChEBI" id="CHEBI:57288"/>
    </ligand>
</feature>
<dbReference type="Pfam" id="PF12804">
    <property type="entry name" value="NTP_transf_3"/>
    <property type="match status" value="1"/>
</dbReference>
<dbReference type="GO" id="GO:0005737">
    <property type="term" value="C:cytoplasm"/>
    <property type="evidence" value="ECO:0007669"/>
    <property type="project" value="UniProtKB-SubCell"/>
</dbReference>
<dbReference type="GO" id="GO:0003977">
    <property type="term" value="F:UDP-N-acetylglucosamine diphosphorylase activity"/>
    <property type="evidence" value="ECO:0007669"/>
    <property type="project" value="UniProtKB-UniRule"/>
</dbReference>
<comment type="function">
    <text evidence="17 18">Catalyzes the last two sequential reactions in the de novo biosynthetic pathway for UDP-N-acetylglucosamine (UDP-GlcNAc). The C-terminal domain catalyzes the transfer of acetyl group from acetyl coenzyme A to glucosamine-1-phosphate (GlcN-1-P) to produce N-acetylglucosamine-1-phosphate (GlcNAc-1-P), which is converted into UDP-GlcNAc by the transfer of uridine 5-monophosphate (from uridine 5-triphosphate), a reaction catalyzed by the N-terminal domain.</text>
</comment>
<feature type="binding site" evidence="18">
    <location>
        <position position="23"/>
    </location>
    <ligand>
        <name>UDP-N-acetyl-alpha-D-glucosamine</name>
        <dbReference type="ChEBI" id="CHEBI:57705"/>
    </ligand>
</feature>
<evidence type="ECO:0000256" key="9">
    <source>
        <dbReference type="ARBA" id="ARBA00022842"/>
    </source>
</evidence>
<evidence type="ECO:0000256" key="17">
    <source>
        <dbReference type="ARBA" id="ARBA00049628"/>
    </source>
</evidence>
<dbReference type="InterPro" id="IPR011004">
    <property type="entry name" value="Trimer_LpxA-like_sf"/>
</dbReference>
<dbReference type="GO" id="GO:0000287">
    <property type="term" value="F:magnesium ion binding"/>
    <property type="evidence" value="ECO:0007669"/>
    <property type="project" value="UniProtKB-UniRule"/>
</dbReference>
<dbReference type="GO" id="GO:0006048">
    <property type="term" value="P:UDP-N-acetylglucosamine biosynthetic process"/>
    <property type="evidence" value="ECO:0007669"/>
    <property type="project" value="UniProtKB-UniPathway"/>
</dbReference>
<comment type="pathway">
    <text evidence="18">Nucleotide-sugar biosynthesis; UDP-N-acetyl-alpha-D-glucosamine biosynthesis; UDP-N-acetyl-alpha-D-glucosamine from N-acetyl-alpha-D-glucosamine 1-phosphate: step 1/1.</text>
</comment>
<feature type="binding site" evidence="18">
    <location>
        <position position="75"/>
    </location>
    <ligand>
        <name>UDP-N-acetyl-alpha-D-glucosamine</name>
        <dbReference type="ChEBI" id="CHEBI:57705"/>
    </ligand>
</feature>
<evidence type="ECO:0000256" key="3">
    <source>
        <dbReference type="ARBA" id="ARBA00007947"/>
    </source>
</evidence>
<comment type="similarity">
    <text evidence="3 18">In the N-terminal section; belongs to the N-acetylglucosamine-1-phosphate uridyltransferase family.</text>
</comment>
<feature type="binding site" evidence="18">
    <location>
        <begin position="386"/>
        <end position="387"/>
    </location>
    <ligand>
        <name>acetyl-CoA</name>
        <dbReference type="ChEBI" id="CHEBI:57288"/>
    </ligand>
</feature>
<dbReference type="GO" id="GO:0009252">
    <property type="term" value="P:peptidoglycan biosynthetic process"/>
    <property type="evidence" value="ECO:0007669"/>
    <property type="project" value="UniProtKB-UniRule"/>
</dbReference>
<feature type="binding site" evidence="18">
    <location>
        <begin position="9"/>
        <end position="12"/>
    </location>
    <ligand>
        <name>UDP-N-acetyl-alpha-D-glucosamine</name>
        <dbReference type="ChEBI" id="CHEBI:57705"/>
    </ligand>
</feature>
<keyword evidence="7 18" id="KW-0479">Metal-binding</keyword>
<dbReference type="OrthoDB" id="9775031at2"/>
<sequence>MQQLSVMILAAGKGKRMVSDLPKVLHPVGGKPLLAHVLTTASGLEAATRLVVYGHGGEVVKTAFSGEEGVLWVEQAEQLGTGHAVAQALPLIDDTGVVLVLYGDVPLTRVETLQPLVDTASQGKLALLTVQLANPSGYGRIVRDGQDRVCRIVEEKDATAAERQLCEVNTGILATTTARLRGWVAELRNDNAQGEYYLTDIVALAVRDSVPVEAFTVTQPEEVRGVNDRLQLAELERFYQLRQAEQLMRNGATLLDPARLEVRGAVTTGKDVVIDVNVVFEGVVRLGDRVRIGPFCVLRDAVIGDDVEIFSHSRIENAEVGVGAQIGPYARLRPGAQLAAGVHIGNFVEIKKTSIGPGSKVNHLTYIGDAEIGAGVNVGAGTITCNYDGVNKHLTVIDDGAFIGSNSSLVAPVRIGKGATVGAGSSVSRDVPDGGLCLTRAPRKDVFNWQRPIKPKKD</sequence>
<dbReference type="AlphaFoldDB" id="A0A7U7G811"/>
<evidence type="ECO:0000256" key="14">
    <source>
        <dbReference type="ARBA" id="ARBA00023316"/>
    </source>
</evidence>
<keyword evidence="22" id="KW-1185">Reference proteome</keyword>
<evidence type="ECO:0000256" key="11">
    <source>
        <dbReference type="ARBA" id="ARBA00022984"/>
    </source>
</evidence>
<feature type="domain" description="Mannose-1-phosphate guanyltransferase C-terminal" evidence="20">
    <location>
        <begin position="263"/>
        <end position="362"/>
    </location>
</feature>
<feature type="binding site" evidence="18">
    <location>
        <position position="154"/>
    </location>
    <ligand>
        <name>UDP-N-acetyl-alpha-D-glucosamine</name>
        <dbReference type="ChEBI" id="CHEBI:57705"/>
    </ligand>
</feature>
<dbReference type="UniPathway" id="UPA00973"/>
<dbReference type="InterPro" id="IPR018357">
    <property type="entry name" value="Hexapep_transf_CS"/>
</dbReference>
<reference evidence="21 22" key="1">
    <citation type="journal article" date="2014" name="ISME J.">
        <title>Candidatus Competibacter-lineage genomes retrieved from metagenomes reveal functional metabolic diversity.</title>
        <authorList>
            <person name="McIlroy S.J."/>
            <person name="Albertsen M."/>
            <person name="Andresen E.K."/>
            <person name="Saunders A.M."/>
            <person name="Kristiansen R."/>
            <person name="Stokholm-Bjerregaard M."/>
            <person name="Nielsen K.L."/>
            <person name="Nielsen P.H."/>
        </authorList>
    </citation>
    <scope>NUCLEOTIDE SEQUENCE [LARGE SCALE GENOMIC DNA]</scope>
    <source>
        <strain evidence="21 22">Run_B_J11</strain>
    </source>
</reference>
<feature type="binding site" evidence="18">
    <location>
        <position position="139"/>
    </location>
    <ligand>
        <name>UDP-N-acetyl-alpha-D-glucosamine</name>
        <dbReference type="ChEBI" id="CHEBI:57705"/>
    </ligand>
</feature>
<dbReference type="GO" id="GO:0008360">
    <property type="term" value="P:regulation of cell shape"/>
    <property type="evidence" value="ECO:0007669"/>
    <property type="project" value="UniProtKB-KW"/>
</dbReference>
<accession>A0A7U7G811</accession>
<evidence type="ECO:0000256" key="6">
    <source>
        <dbReference type="ARBA" id="ARBA00022695"/>
    </source>
</evidence>
<protein>
    <recommendedName>
        <fullName evidence="18">Bifunctional protein GlmU</fullName>
    </recommendedName>
    <domain>
        <recommendedName>
            <fullName evidence="18">UDP-N-acetylglucosamine pyrophosphorylase</fullName>
            <ecNumber evidence="18">2.7.7.23</ecNumber>
        </recommendedName>
        <alternativeName>
            <fullName evidence="18">N-acetylglucosamine-1-phosphate uridyltransferase</fullName>
        </alternativeName>
    </domain>
    <domain>
        <recommendedName>
            <fullName evidence="18">Glucosamine-1-phosphate N-acetyltransferase</fullName>
            <ecNumber evidence="18">2.3.1.157</ecNumber>
        </recommendedName>
    </domain>
</protein>
<dbReference type="Gene3D" id="2.160.10.10">
    <property type="entry name" value="Hexapeptide repeat proteins"/>
    <property type="match status" value="1"/>
</dbReference>
<dbReference type="InterPro" id="IPR025877">
    <property type="entry name" value="MobA-like_NTP_Trfase"/>
</dbReference>
<comment type="pathway">
    <text evidence="18">Bacterial outer membrane biogenesis; LPS lipid A biosynthesis.</text>
</comment>
<evidence type="ECO:0000259" key="19">
    <source>
        <dbReference type="Pfam" id="PF12804"/>
    </source>
</evidence>
<dbReference type="GO" id="GO:0000902">
    <property type="term" value="P:cell morphogenesis"/>
    <property type="evidence" value="ECO:0007669"/>
    <property type="project" value="UniProtKB-UniRule"/>
</dbReference>
<feature type="binding site" evidence="18">
    <location>
        <position position="423"/>
    </location>
    <ligand>
        <name>acetyl-CoA</name>
        <dbReference type="ChEBI" id="CHEBI:57288"/>
    </ligand>
</feature>
<evidence type="ECO:0000256" key="7">
    <source>
        <dbReference type="ARBA" id="ARBA00022723"/>
    </source>
</evidence>
<feature type="binding site" evidence="18">
    <location>
        <position position="405"/>
    </location>
    <ligand>
        <name>acetyl-CoA</name>
        <dbReference type="ChEBI" id="CHEBI:57288"/>
    </ligand>
</feature>
<comment type="pathway">
    <text evidence="18">Nucleotide-sugar biosynthesis; UDP-N-acetyl-alpha-D-glucosamine biosynthesis; N-acetyl-alpha-D-glucosamine 1-phosphate from alpha-D-glucosamine 6-phosphate (route II): step 2/2.</text>
</comment>
<feature type="active site" description="Proton acceptor" evidence="18">
    <location>
        <position position="363"/>
    </location>
</feature>
<evidence type="ECO:0000256" key="5">
    <source>
        <dbReference type="ARBA" id="ARBA00022679"/>
    </source>
</evidence>
<dbReference type="NCBIfam" id="TIGR01173">
    <property type="entry name" value="glmU"/>
    <property type="match status" value="1"/>
</dbReference>
<evidence type="ECO:0000256" key="1">
    <source>
        <dbReference type="ARBA" id="ARBA00004496"/>
    </source>
</evidence>
<evidence type="ECO:0000256" key="10">
    <source>
        <dbReference type="ARBA" id="ARBA00022960"/>
    </source>
</evidence>
<keyword evidence="11 18" id="KW-0573">Peptidoglycan synthesis</keyword>
<keyword evidence="10 18" id="KW-0133">Cell shape</keyword>
<feature type="region of interest" description="N-acetyltransferase" evidence="18">
    <location>
        <begin position="251"/>
        <end position="458"/>
    </location>
</feature>
<dbReference type="PANTHER" id="PTHR43584:SF3">
    <property type="entry name" value="BIFUNCTIONAL PROTEIN GLMU"/>
    <property type="match status" value="1"/>
</dbReference>
<dbReference type="SUPFAM" id="SSF51161">
    <property type="entry name" value="Trimeric LpxA-like enzymes"/>
    <property type="match status" value="1"/>
</dbReference>
<dbReference type="HAMAP" id="MF_01631">
    <property type="entry name" value="GlmU"/>
    <property type="match status" value="1"/>
</dbReference>
<dbReference type="Gene3D" id="3.90.550.10">
    <property type="entry name" value="Spore Coat Polysaccharide Biosynthesis Protein SpsA, Chain A"/>
    <property type="match status" value="1"/>
</dbReference>
<dbReference type="GO" id="GO:0016020">
    <property type="term" value="C:membrane"/>
    <property type="evidence" value="ECO:0007669"/>
    <property type="project" value="GOC"/>
</dbReference>
<dbReference type="CDD" id="cd02540">
    <property type="entry name" value="GT2_GlmU_N_bac"/>
    <property type="match status" value="1"/>
</dbReference>
<comment type="catalytic activity">
    <reaction evidence="15 18">
        <text>alpha-D-glucosamine 1-phosphate + acetyl-CoA = N-acetyl-alpha-D-glucosamine 1-phosphate + CoA + H(+)</text>
        <dbReference type="Rhea" id="RHEA:13725"/>
        <dbReference type="ChEBI" id="CHEBI:15378"/>
        <dbReference type="ChEBI" id="CHEBI:57287"/>
        <dbReference type="ChEBI" id="CHEBI:57288"/>
        <dbReference type="ChEBI" id="CHEBI:57776"/>
        <dbReference type="ChEBI" id="CHEBI:58516"/>
        <dbReference type="EC" id="2.3.1.157"/>
    </reaction>
</comment>
<evidence type="ECO:0000256" key="12">
    <source>
        <dbReference type="ARBA" id="ARBA00023268"/>
    </source>
</evidence>
<keyword evidence="14 18" id="KW-0961">Cell wall biogenesis/degradation</keyword>
<keyword evidence="8 18" id="KW-0677">Repeat</keyword>
<dbReference type="RefSeq" id="WP_034430697.1">
    <property type="nucleotide sequence ID" value="NZ_CBTK010000031.1"/>
</dbReference>
<feature type="binding site" evidence="18">
    <location>
        <position position="104"/>
    </location>
    <ligand>
        <name>Mg(2+)</name>
        <dbReference type="ChEBI" id="CHEBI:18420"/>
    </ligand>
</feature>
<comment type="caution">
    <text evidence="21">The sequence shown here is derived from an EMBL/GenBank/DDBJ whole genome shotgun (WGS) entry which is preliminary data.</text>
</comment>
<dbReference type="Pfam" id="PF00132">
    <property type="entry name" value="Hexapep"/>
    <property type="match status" value="1"/>
</dbReference>
<keyword evidence="13 18" id="KW-0012">Acyltransferase</keyword>
<name>A0A7U7G811_9GAMM</name>
<dbReference type="InterPro" id="IPR005882">
    <property type="entry name" value="Bifunctional_GlmU"/>
</dbReference>
<dbReference type="PROSITE" id="PS00101">
    <property type="entry name" value="HEXAPEP_TRANSFERASES"/>
    <property type="match status" value="1"/>
</dbReference>
<dbReference type="InterPro" id="IPR029044">
    <property type="entry name" value="Nucleotide-diphossugar_trans"/>
</dbReference>
<dbReference type="InterPro" id="IPR056729">
    <property type="entry name" value="GMPPB_C"/>
</dbReference>
<dbReference type="GO" id="GO:0009245">
    <property type="term" value="P:lipid A biosynthetic process"/>
    <property type="evidence" value="ECO:0007669"/>
    <property type="project" value="UniProtKB-UniRule"/>
</dbReference>
<dbReference type="EMBL" id="CBTK010000031">
    <property type="protein sequence ID" value="CDH43632.1"/>
    <property type="molecule type" value="Genomic_DNA"/>
</dbReference>